<evidence type="ECO:0000313" key="3">
    <source>
        <dbReference type="EMBL" id="ADK81246.1"/>
    </source>
</evidence>
<dbReference type="AlphaFoldDB" id="E1R360"/>
<dbReference type="Pfam" id="PF18481">
    <property type="entry name" value="DUF5616"/>
    <property type="match status" value="1"/>
</dbReference>
<dbReference type="InterPro" id="IPR041652">
    <property type="entry name" value="DUF5616"/>
</dbReference>
<dbReference type="STRING" id="573413.Spirs_2126"/>
<dbReference type="Proteomes" id="UP000002318">
    <property type="component" value="Chromosome"/>
</dbReference>
<dbReference type="KEGG" id="ssm:Spirs_2126"/>
<organism evidence="3 4">
    <name type="scientific">Sediminispirochaeta smaragdinae (strain DSM 11293 / JCM 15392 / SEBR 4228)</name>
    <name type="common">Spirochaeta smaragdinae</name>
    <dbReference type="NCBI Taxonomy" id="573413"/>
    <lineage>
        <taxon>Bacteria</taxon>
        <taxon>Pseudomonadati</taxon>
        <taxon>Spirochaetota</taxon>
        <taxon>Spirochaetia</taxon>
        <taxon>Spirochaetales</taxon>
        <taxon>Spirochaetaceae</taxon>
        <taxon>Sediminispirochaeta</taxon>
    </lineage>
</organism>
<dbReference type="PANTHER" id="PTHR42252:SF1">
    <property type="entry name" value="DUF434 DOMAIN-CONTAINING PROTEIN"/>
    <property type="match status" value="1"/>
</dbReference>
<proteinExistence type="predicted"/>
<dbReference type="Pfam" id="PF04256">
    <property type="entry name" value="DUF434"/>
    <property type="match status" value="1"/>
</dbReference>
<evidence type="ECO:0000313" key="4">
    <source>
        <dbReference type="Proteomes" id="UP000002318"/>
    </source>
</evidence>
<accession>E1R360</accession>
<evidence type="ECO:0000259" key="1">
    <source>
        <dbReference type="Pfam" id="PF04256"/>
    </source>
</evidence>
<evidence type="ECO:0008006" key="5">
    <source>
        <dbReference type="Google" id="ProtNLM"/>
    </source>
</evidence>
<dbReference type="InterPro" id="IPR007368">
    <property type="entry name" value="DUF434"/>
</dbReference>
<protein>
    <recommendedName>
        <fullName evidence="5">DUF434 domain-containing protein</fullName>
    </recommendedName>
</protein>
<dbReference type="PANTHER" id="PTHR42252">
    <property type="entry name" value="DUF5616 DOMAIN-CONTAINING PROTEIN"/>
    <property type="match status" value="1"/>
</dbReference>
<keyword evidence="4" id="KW-1185">Reference proteome</keyword>
<dbReference type="eggNOG" id="COG2454">
    <property type="taxonomic scope" value="Bacteria"/>
</dbReference>
<evidence type="ECO:0000259" key="2">
    <source>
        <dbReference type="Pfam" id="PF18481"/>
    </source>
</evidence>
<name>E1R360_SEDSS</name>
<sequence>MIFVMEFSKAFADAVVDYRGLLDKGYPTKATLKLVGDRYRLAKAERMILFRGVLSRFVSNLIASKLVYSVEKRSRLAVDGHNVLLTLVNYHRGLPLFIASDGLLRDAGAAFGRSRSTTYMERSISLFIQGIVELDPEYLLICLDRPVSGSGNLAQALRNALSISGVQATVDLFPSADPIVRDFEGDCITSSDSALVMKAVSPTFDLAMWLLGCRYKSTFPDIRALLNG</sequence>
<feature type="domain" description="DUF434" evidence="1">
    <location>
        <begin position="12"/>
        <end position="64"/>
    </location>
</feature>
<dbReference type="HOGENOM" id="CLU_102155_0_0_12"/>
<reference evidence="3 4" key="1">
    <citation type="journal article" date="2010" name="Stand. Genomic Sci.">
        <title>Complete genome sequence of Spirochaeta smaragdinae type strain (SEBR 4228).</title>
        <authorList>
            <person name="Mavromatis K."/>
            <person name="Yasawong M."/>
            <person name="Chertkov O."/>
            <person name="Lapidus A."/>
            <person name="Lucas S."/>
            <person name="Nolan M."/>
            <person name="Del Rio T.G."/>
            <person name="Tice H."/>
            <person name="Cheng J.F."/>
            <person name="Pitluck S."/>
            <person name="Liolios K."/>
            <person name="Ivanova N."/>
            <person name="Tapia R."/>
            <person name="Han C."/>
            <person name="Bruce D."/>
            <person name="Goodwin L."/>
            <person name="Pati A."/>
            <person name="Chen A."/>
            <person name="Palaniappan K."/>
            <person name="Land M."/>
            <person name="Hauser L."/>
            <person name="Chang Y.J."/>
            <person name="Jeffries C.D."/>
            <person name="Detter J.C."/>
            <person name="Rohde M."/>
            <person name="Brambilla E."/>
            <person name="Spring S."/>
            <person name="Goker M."/>
            <person name="Sikorski J."/>
            <person name="Woyke T."/>
            <person name="Bristow J."/>
            <person name="Eisen J.A."/>
            <person name="Markowitz V."/>
            <person name="Hugenholtz P."/>
            <person name="Klenk H.P."/>
            <person name="Kyrpides N.C."/>
        </authorList>
    </citation>
    <scope>NUCLEOTIDE SEQUENCE [LARGE SCALE GENOMIC DNA]</scope>
    <source>
        <strain evidence="4">DSM 11293 / JCM 15392 / SEBR 4228</strain>
    </source>
</reference>
<feature type="domain" description="DUF5616" evidence="2">
    <location>
        <begin position="74"/>
        <end position="207"/>
    </location>
</feature>
<dbReference type="EMBL" id="CP002116">
    <property type="protein sequence ID" value="ADK81246.1"/>
    <property type="molecule type" value="Genomic_DNA"/>
</dbReference>
<gene>
    <name evidence="3" type="ordered locus">Spirs_2126</name>
</gene>